<evidence type="ECO:0000313" key="2">
    <source>
        <dbReference type="Proteomes" id="UP000236311"/>
    </source>
</evidence>
<organism evidence="1 2">
    <name type="scientific">Acetatifactor muris</name>
    <dbReference type="NCBI Taxonomy" id="879566"/>
    <lineage>
        <taxon>Bacteria</taxon>
        <taxon>Bacillati</taxon>
        <taxon>Bacillota</taxon>
        <taxon>Clostridia</taxon>
        <taxon>Lachnospirales</taxon>
        <taxon>Lachnospiraceae</taxon>
        <taxon>Acetatifactor</taxon>
    </lineage>
</organism>
<dbReference type="EMBL" id="OFSM01000001">
    <property type="protein sequence ID" value="SOY27301.1"/>
    <property type="molecule type" value="Genomic_DNA"/>
</dbReference>
<sequence>MYLNEKSWKAGQEDPHKIDCKIRNFLDIYSTLKRKYPAKEVSVPDDEILYLRSDKYPLEKWLATADREYQRLYLSFWGKRITYHPEDEYEVSVDGESLKGGTEAYLNDSVMLSIGLDEKWEQESIDGILTSLYEDE</sequence>
<keyword evidence="2" id="KW-1185">Reference proteome</keyword>
<dbReference type="RefSeq" id="WP_103237452.1">
    <property type="nucleotide sequence ID" value="NZ_JANJZD010000008.1"/>
</dbReference>
<gene>
    <name evidence="1" type="ORF">AMURIS_00005</name>
</gene>
<evidence type="ECO:0000313" key="1">
    <source>
        <dbReference type="EMBL" id="SOY27301.1"/>
    </source>
</evidence>
<dbReference type="Proteomes" id="UP000236311">
    <property type="component" value="Unassembled WGS sequence"/>
</dbReference>
<reference evidence="1 2" key="1">
    <citation type="submission" date="2018-01" db="EMBL/GenBank/DDBJ databases">
        <authorList>
            <person name="Gaut B.S."/>
            <person name="Morton B.R."/>
            <person name="Clegg M.T."/>
            <person name="Duvall M.R."/>
        </authorList>
    </citation>
    <scope>NUCLEOTIDE SEQUENCE [LARGE SCALE GENOMIC DNA]</scope>
    <source>
        <strain evidence="1">GP69</strain>
    </source>
</reference>
<dbReference type="OrthoDB" id="9811413at2"/>
<accession>A0A2K4ZA37</accession>
<proteinExistence type="predicted"/>
<dbReference type="AlphaFoldDB" id="A0A2K4ZA37"/>
<protein>
    <submittedName>
        <fullName evidence="1">Uncharacterized protein</fullName>
    </submittedName>
</protein>
<name>A0A2K4ZA37_9FIRM</name>